<evidence type="ECO:0000313" key="2">
    <source>
        <dbReference type="Proteomes" id="UP001301958"/>
    </source>
</evidence>
<keyword evidence="2" id="KW-1185">Reference proteome</keyword>
<organism evidence="1 2">
    <name type="scientific">Podospora fimiseda</name>
    <dbReference type="NCBI Taxonomy" id="252190"/>
    <lineage>
        <taxon>Eukaryota</taxon>
        <taxon>Fungi</taxon>
        <taxon>Dikarya</taxon>
        <taxon>Ascomycota</taxon>
        <taxon>Pezizomycotina</taxon>
        <taxon>Sordariomycetes</taxon>
        <taxon>Sordariomycetidae</taxon>
        <taxon>Sordariales</taxon>
        <taxon>Podosporaceae</taxon>
        <taxon>Podospora</taxon>
    </lineage>
</organism>
<accession>A0AAN7GTY1</accession>
<name>A0AAN7GTY1_9PEZI</name>
<evidence type="ECO:0000313" key="1">
    <source>
        <dbReference type="EMBL" id="KAK4224373.1"/>
    </source>
</evidence>
<proteinExistence type="predicted"/>
<dbReference type="AlphaFoldDB" id="A0AAN7GTY1"/>
<dbReference type="Proteomes" id="UP001301958">
    <property type="component" value="Unassembled WGS sequence"/>
</dbReference>
<reference evidence="1" key="1">
    <citation type="journal article" date="2023" name="Mol. Phylogenet. Evol.">
        <title>Genome-scale phylogeny and comparative genomics of the fungal order Sordariales.</title>
        <authorList>
            <person name="Hensen N."/>
            <person name="Bonometti L."/>
            <person name="Westerberg I."/>
            <person name="Brannstrom I.O."/>
            <person name="Guillou S."/>
            <person name="Cros-Aarteil S."/>
            <person name="Calhoun S."/>
            <person name="Haridas S."/>
            <person name="Kuo A."/>
            <person name="Mondo S."/>
            <person name="Pangilinan J."/>
            <person name="Riley R."/>
            <person name="LaButti K."/>
            <person name="Andreopoulos B."/>
            <person name="Lipzen A."/>
            <person name="Chen C."/>
            <person name="Yan M."/>
            <person name="Daum C."/>
            <person name="Ng V."/>
            <person name="Clum A."/>
            <person name="Steindorff A."/>
            <person name="Ohm R.A."/>
            <person name="Martin F."/>
            <person name="Silar P."/>
            <person name="Natvig D.O."/>
            <person name="Lalanne C."/>
            <person name="Gautier V."/>
            <person name="Ament-Velasquez S.L."/>
            <person name="Kruys A."/>
            <person name="Hutchinson M.I."/>
            <person name="Powell A.J."/>
            <person name="Barry K."/>
            <person name="Miller A.N."/>
            <person name="Grigoriev I.V."/>
            <person name="Debuchy R."/>
            <person name="Gladieux P."/>
            <person name="Hiltunen Thoren M."/>
            <person name="Johannesson H."/>
        </authorList>
    </citation>
    <scope>NUCLEOTIDE SEQUENCE</scope>
    <source>
        <strain evidence="1">CBS 990.96</strain>
    </source>
</reference>
<gene>
    <name evidence="1" type="ORF">QBC38DRAFT_511797</name>
</gene>
<protein>
    <submittedName>
        <fullName evidence="1">Uncharacterized protein</fullName>
    </submittedName>
</protein>
<reference evidence="1" key="2">
    <citation type="submission" date="2023-05" db="EMBL/GenBank/DDBJ databases">
        <authorList>
            <consortium name="Lawrence Berkeley National Laboratory"/>
            <person name="Steindorff A."/>
            <person name="Hensen N."/>
            <person name="Bonometti L."/>
            <person name="Westerberg I."/>
            <person name="Brannstrom I.O."/>
            <person name="Guillou S."/>
            <person name="Cros-Aarteil S."/>
            <person name="Calhoun S."/>
            <person name="Haridas S."/>
            <person name="Kuo A."/>
            <person name="Mondo S."/>
            <person name="Pangilinan J."/>
            <person name="Riley R."/>
            <person name="Labutti K."/>
            <person name="Andreopoulos B."/>
            <person name="Lipzen A."/>
            <person name="Chen C."/>
            <person name="Yanf M."/>
            <person name="Daum C."/>
            <person name="Ng V."/>
            <person name="Clum A."/>
            <person name="Ohm R."/>
            <person name="Martin F."/>
            <person name="Silar P."/>
            <person name="Natvig D."/>
            <person name="Lalanne C."/>
            <person name="Gautier V."/>
            <person name="Ament-Velasquez S.L."/>
            <person name="Kruys A."/>
            <person name="Hutchinson M.I."/>
            <person name="Powell A.J."/>
            <person name="Barry K."/>
            <person name="Miller A.N."/>
            <person name="Grigoriev I.V."/>
            <person name="Debuchy R."/>
            <person name="Gladieux P."/>
            <person name="Thoren M.H."/>
            <person name="Johannesson H."/>
        </authorList>
    </citation>
    <scope>NUCLEOTIDE SEQUENCE</scope>
    <source>
        <strain evidence="1">CBS 990.96</strain>
    </source>
</reference>
<comment type="caution">
    <text evidence="1">The sequence shown here is derived from an EMBL/GenBank/DDBJ whole genome shotgun (WGS) entry which is preliminary data.</text>
</comment>
<dbReference type="EMBL" id="MU865394">
    <property type="protein sequence ID" value="KAK4224373.1"/>
    <property type="molecule type" value="Genomic_DNA"/>
</dbReference>
<sequence>MGLETGDGAVSEDEDVGSELVLASIVNPKALSLVKAISDAQAPVDAAQEELNSLLASRRSLDMTNTELLNLGIDTKPIDDELTSLSTSISKAAGTYIEEKVKSAEPIHKARSQISAVHAQMESPVDYVKSQIKSMPLASDSINMDDANSFAANISKYFSASVSRMGDTVASQMSNAASAQVSDQTSKHSIEGTLVISVSCTHKNASILAPFALNFDKAIKTWNHLMPSDQIQPTSTKNMLEIANALPPPEGQVQPHFSIISGMTYGSSFVGIVHILNTSSTPKWFTARDFEAIERVFLMDFFFSNYETIRQLAGNRYIDHVMRNPIRTLLHKTGVTQGVIPACQEDEIFMITI</sequence>